<organism evidence="1 2">
    <name type="scientific">Streptococcus mutans serotype c (strain ATCC 700610 / UA159)</name>
    <dbReference type="NCBI Taxonomy" id="210007"/>
    <lineage>
        <taxon>Bacteria</taxon>
        <taxon>Bacillati</taxon>
        <taxon>Bacillota</taxon>
        <taxon>Bacilli</taxon>
        <taxon>Lactobacillales</taxon>
        <taxon>Streptococcaceae</taxon>
        <taxon>Streptococcus</taxon>
    </lineage>
</organism>
<dbReference type="KEGG" id="smu:SMU_685"/>
<gene>
    <name evidence="1" type="ordered locus">SMU_685</name>
</gene>
<dbReference type="Pfam" id="PF14568">
    <property type="entry name" value="SUKH_6"/>
    <property type="match status" value="1"/>
</dbReference>
<keyword evidence="2" id="KW-1185">Reference proteome</keyword>
<name>Q8DV31_STRMU</name>
<accession>Q8DV31</accession>
<evidence type="ECO:0008006" key="3">
    <source>
        <dbReference type="Google" id="ProtNLM"/>
    </source>
</evidence>
<dbReference type="PATRIC" id="fig|210007.7.peg.610"/>
<dbReference type="EMBL" id="AE014133">
    <property type="protein sequence ID" value="AAN58419.1"/>
    <property type="molecule type" value="Genomic_DNA"/>
</dbReference>
<dbReference type="InterPro" id="IPR037883">
    <property type="entry name" value="Knr4/Smi1-like_sf"/>
</dbReference>
<protein>
    <recommendedName>
        <fullName evidence="3">Knr4/Smi1-like domain-containing protein</fullName>
    </recommendedName>
</protein>
<dbReference type="GeneID" id="93859759"/>
<proteinExistence type="predicted"/>
<dbReference type="STRING" id="210007.SMU_685"/>
<dbReference type="Proteomes" id="UP000002512">
    <property type="component" value="Chromosome"/>
</dbReference>
<dbReference type="AlphaFoldDB" id="Q8DV31"/>
<evidence type="ECO:0000313" key="1">
    <source>
        <dbReference type="EMBL" id="AAN58419.1"/>
    </source>
</evidence>
<reference evidence="1 2" key="1">
    <citation type="journal article" date="2002" name="Proc. Natl. Acad. Sci. U.S.A.">
        <title>Genome sequence of Streptococcus mutans UA159, a cariogenic dental pathogen.</title>
        <authorList>
            <person name="Ajdic D."/>
            <person name="McShan W.M."/>
            <person name="McLaughlin R.E."/>
            <person name="Savic G."/>
            <person name="Chang J."/>
            <person name="Carson M.B."/>
            <person name="Primeaux C."/>
            <person name="Tian R."/>
            <person name="Kenton S."/>
            <person name="Jia H."/>
            <person name="Lin S."/>
            <person name="Qian Y."/>
            <person name="Li S."/>
            <person name="Zhu H."/>
            <person name="Najar F."/>
            <person name="Lai H."/>
            <person name="White J."/>
            <person name="Roe B.A."/>
            <person name="Ferretti J.J."/>
        </authorList>
    </citation>
    <scope>NUCLEOTIDE SEQUENCE [LARGE SCALE GENOMIC DNA]</scope>
    <source>
        <strain evidence="2">ATCC 700610 / UA159</strain>
    </source>
</reference>
<sequence>MILDILRDNGYKLEEDFSKEVAKAETILGITFAKDYREALAKFGNFEVNNHEFTGVQFENYLNIVVATVDNREYCHEDTTKMYVIEELGVDGIAIWQNSKGEIFQTIPRKEVKPEKIYDTFLEYLENEVLDSK</sequence>
<evidence type="ECO:0000313" key="2">
    <source>
        <dbReference type="Proteomes" id="UP000002512"/>
    </source>
</evidence>
<dbReference type="SUPFAM" id="SSF160631">
    <property type="entry name" value="SMI1/KNR4-like"/>
    <property type="match status" value="1"/>
</dbReference>
<dbReference type="Gene3D" id="3.40.1580.10">
    <property type="entry name" value="SMI1/KNR4-like"/>
    <property type="match status" value="1"/>
</dbReference>
<dbReference type="HOGENOM" id="CLU_156627_0_0_9"/>
<dbReference type="RefSeq" id="WP_002263338.1">
    <property type="nucleotide sequence ID" value="NC_004350.2"/>
</dbReference>
<dbReference type="OrthoDB" id="7875953at2"/>
<dbReference type="DNASU" id="1028104"/>